<reference evidence="2" key="1">
    <citation type="submission" date="2015-04" db="UniProtKB">
        <authorList>
            <consortium name="EnsemblPlants"/>
        </authorList>
    </citation>
    <scope>IDENTIFICATION</scope>
</reference>
<feature type="compositionally biased region" description="Basic residues" evidence="1">
    <location>
        <begin position="37"/>
        <end position="57"/>
    </location>
</feature>
<evidence type="ECO:0000313" key="3">
    <source>
        <dbReference type="Proteomes" id="UP000026962"/>
    </source>
</evidence>
<dbReference type="AlphaFoldDB" id="A0A0E0JKU7"/>
<accession>A0A0E0JKU7</accession>
<keyword evidence="3" id="KW-1185">Reference proteome</keyword>
<sequence>MEFFSEKEARDYYNRYAKRWEHGDETATQHGDGMARRGMRRGATRRRARCPARHYVE</sequence>
<evidence type="ECO:0000256" key="1">
    <source>
        <dbReference type="SAM" id="MobiDB-lite"/>
    </source>
</evidence>
<reference evidence="2" key="2">
    <citation type="submission" date="2018-05" db="EMBL/GenBank/DDBJ databases">
        <title>OpunRS2 (Oryza punctata Reference Sequence Version 2).</title>
        <authorList>
            <person name="Zhang J."/>
            <person name="Kudrna D."/>
            <person name="Lee S."/>
            <person name="Talag J."/>
            <person name="Welchert J."/>
            <person name="Wing R.A."/>
        </authorList>
    </citation>
    <scope>NUCLEOTIDE SEQUENCE [LARGE SCALE GENOMIC DNA]</scope>
</reference>
<protein>
    <recommendedName>
        <fullName evidence="4">FAR1 domain-containing protein</fullName>
    </recommendedName>
</protein>
<feature type="region of interest" description="Disordered" evidence="1">
    <location>
        <begin position="23"/>
        <end position="57"/>
    </location>
</feature>
<proteinExistence type="predicted"/>
<organism evidence="2">
    <name type="scientific">Oryza punctata</name>
    <name type="common">Red rice</name>
    <dbReference type="NCBI Taxonomy" id="4537"/>
    <lineage>
        <taxon>Eukaryota</taxon>
        <taxon>Viridiplantae</taxon>
        <taxon>Streptophyta</taxon>
        <taxon>Embryophyta</taxon>
        <taxon>Tracheophyta</taxon>
        <taxon>Spermatophyta</taxon>
        <taxon>Magnoliopsida</taxon>
        <taxon>Liliopsida</taxon>
        <taxon>Poales</taxon>
        <taxon>Poaceae</taxon>
        <taxon>BOP clade</taxon>
        <taxon>Oryzoideae</taxon>
        <taxon>Oryzeae</taxon>
        <taxon>Oryzinae</taxon>
        <taxon>Oryza</taxon>
    </lineage>
</organism>
<name>A0A0E0JKU7_ORYPU</name>
<dbReference type="Proteomes" id="UP000026962">
    <property type="component" value="Chromosome 1"/>
</dbReference>
<dbReference type="Gramene" id="OPUNC01G21980.1">
    <property type="protein sequence ID" value="OPUNC01G21980.1"/>
    <property type="gene ID" value="OPUNC01G21980"/>
</dbReference>
<dbReference type="HOGENOM" id="CLU_2999814_0_0_1"/>
<evidence type="ECO:0008006" key="4">
    <source>
        <dbReference type="Google" id="ProtNLM"/>
    </source>
</evidence>
<evidence type="ECO:0000313" key="2">
    <source>
        <dbReference type="EnsemblPlants" id="OPUNC01G21980.1"/>
    </source>
</evidence>
<dbReference type="EnsemblPlants" id="OPUNC01G21980.1">
    <property type="protein sequence ID" value="OPUNC01G21980.1"/>
    <property type="gene ID" value="OPUNC01G21980"/>
</dbReference>